<sequence length="404" mass="42810">MRPTAARYVPPSRRGTTGNDADSAERRDLDGASSTAVSQVRLVALREGSIDISACPLDIEAQAGSEPASWTVFFPDRQPQELLGWFAEAFGGGAGRLEFPPSLSKRQRAWWHGLADRSRGLHAVSVGVGNERHLTITAPPPGGSGGDAAADPAAGAGGQATSLTREQRQRAGQIYDCCQMEGGKFWERSRGEIEALVASQQPLPADLAELVQKRLRGQQVSELLRGGKPTEALALLSEDPRLAWVKDSQSGGYPAHIAAHKGYESVMYFLSSLPGVLEQRDGRRDTPLAVARRQRQSVVEEILLAAGAKPEVASKLESSSRPVTPAASTAAAAALDSSSEPEGQHCEYCSWSPEDRHRYRHAGAGGGAPPGLQARGGSAAVQGSGSSADSRHKKAQGDQSRCPW</sequence>
<accession>A0A9D4Z0G7</accession>
<feature type="region of interest" description="Disordered" evidence="1">
    <location>
        <begin position="139"/>
        <end position="161"/>
    </location>
</feature>
<evidence type="ECO:0000256" key="1">
    <source>
        <dbReference type="SAM" id="MobiDB-lite"/>
    </source>
</evidence>
<protein>
    <submittedName>
        <fullName evidence="2">Uncharacterized protein</fullName>
    </submittedName>
</protein>
<dbReference type="Gene3D" id="3.30.1370.50">
    <property type="entry name" value="R3H-like domain"/>
    <property type="match status" value="1"/>
</dbReference>
<dbReference type="SUPFAM" id="SSF48403">
    <property type="entry name" value="Ankyrin repeat"/>
    <property type="match status" value="1"/>
</dbReference>
<feature type="region of interest" description="Disordered" evidence="1">
    <location>
        <begin position="315"/>
        <end position="404"/>
    </location>
</feature>
<comment type="caution">
    <text evidence="2">The sequence shown here is derived from an EMBL/GenBank/DDBJ whole genome shotgun (WGS) entry which is preliminary data.</text>
</comment>
<feature type="region of interest" description="Disordered" evidence="1">
    <location>
        <begin position="1"/>
        <end position="34"/>
    </location>
</feature>
<dbReference type="InterPro" id="IPR036867">
    <property type="entry name" value="R3H_dom_sf"/>
</dbReference>
<evidence type="ECO:0000313" key="2">
    <source>
        <dbReference type="EMBL" id="KAI3435913.1"/>
    </source>
</evidence>
<dbReference type="EMBL" id="SIDB01000002">
    <property type="protein sequence ID" value="KAI3435913.1"/>
    <property type="molecule type" value="Genomic_DNA"/>
</dbReference>
<evidence type="ECO:0000313" key="3">
    <source>
        <dbReference type="Proteomes" id="UP001055712"/>
    </source>
</evidence>
<dbReference type="OrthoDB" id="508406at2759"/>
<reference evidence="2" key="2">
    <citation type="submission" date="2020-11" db="EMBL/GenBank/DDBJ databases">
        <authorList>
            <person name="Cecchin M."/>
            <person name="Marcolungo L."/>
            <person name="Rossato M."/>
            <person name="Girolomoni L."/>
            <person name="Cosentino E."/>
            <person name="Cuine S."/>
            <person name="Li-Beisson Y."/>
            <person name="Delledonne M."/>
            <person name="Ballottari M."/>
        </authorList>
    </citation>
    <scope>NUCLEOTIDE SEQUENCE</scope>
    <source>
        <strain evidence="2">211/11P</strain>
        <tissue evidence="2">Whole cell</tissue>
    </source>
</reference>
<name>A0A9D4Z0G7_CHLVU</name>
<feature type="compositionally biased region" description="Low complexity" evidence="1">
    <location>
        <begin position="319"/>
        <end position="338"/>
    </location>
</feature>
<gene>
    <name evidence="2" type="ORF">D9Q98_001971</name>
</gene>
<reference evidence="2" key="1">
    <citation type="journal article" date="2019" name="Plant J.">
        <title>Chlorella vulgaris genome assembly and annotation reveals the molecular basis for metabolic acclimation to high light conditions.</title>
        <authorList>
            <person name="Cecchin M."/>
            <person name="Marcolungo L."/>
            <person name="Rossato M."/>
            <person name="Girolomoni L."/>
            <person name="Cosentino E."/>
            <person name="Cuine S."/>
            <person name="Li-Beisson Y."/>
            <person name="Delledonne M."/>
            <person name="Ballottari M."/>
        </authorList>
    </citation>
    <scope>NUCLEOTIDE SEQUENCE</scope>
    <source>
        <strain evidence="2">211/11P</strain>
    </source>
</reference>
<proteinExistence type="predicted"/>
<dbReference type="AlphaFoldDB" id="A0A9D4Z0G7"/>
<feature type="compositionally biased region" description="Low complexity" evidence="1">
    <location>
        <begin position="370"/>
        <end position="388"/>
    </location>
</feature>
<keyword evidence="3" id="KW-1185">Reference proteome</keyword>
<dbReference type="Proteomes" id="UP001055712">
    <property type="component" value="Unassembled WGS sequence"/>
</dbReference>
<dbReference type="GO" id="GO:0003676">
    <property type="term" value="F:nucleic acid binding"/>
    <property type="evidence" value="ECO:0007669"/>
    <property type="project" value="InterPro"/>
</dbReference>
<dbReference type="Gene3D" id="1.25.40.20">
    <property type="entry name" value="Ankyrin repeat-containing domain"/>
    <property type="match status" value="1"/>
</dbReference>
<dbReference type="InterPro" id="IPR036770">
    <property type="entry name" value="Ankyrin_rpt-contain_sf"/>
</dbReference>
<organism evidence="2 3">
    <name type="scientific">Chlorella vulgaris</name>
    <name type="common">Green alga</name>
    <dbReference type="NCBI Taxonomy" id="3077"/>
    <lineage>
        <taxon>Eukaryota</taxon>
        <taxon>Viridiplantae</taxon>
        <taxon>Chlorophyta</taxon>
        <taxon>core chlorophytes</taxon>
        <taxon>Trebouxiophyceae</taxon>
        <taxon>Chlorellales</taxon>
        <taxon>Chlorellaceae</taxon>
        <taxon>Chlorella clade</taxon>
        <taxon>Chlorella</taxon>
    </lineage>
</organism>